<dbReference type="GO" id="GO:0004177">
    <property type="term" value="F:aminopeptidase activity"/>
    <property type="evidence" value="ECO:0007669"/>
    <property type="project" value="TreeGrafter"/>
</dbReference>
<dbReference type="SUPFAM" id="SSF56266">
    <property type="entry name" value="DmpA/ArgJ-like"/>
    <property type="match status" value="1"/>
</dbReference>
<dbReference type="Pfam" id="PF03576">
    <property type="entry name" value="Peptidase_S58"/>
    <property type="match status" value="1"/>
</dbReference>
<dbReference type="EMBL" id="NGJY01000001">
    <property type="protein sequence ID" value="RSU04525.1"/>
    <property type="molecule type" value="Genomic_DNA"/>
</dbReference>
<evidence type="ECO:0008006" key="4">
    <source>
        <dbReference type="Google" id="ProtNLM"/>
    </source>
</evidence>
<gene>
    <name evidence="2" type="ORF">CBF31_00455</name>
</gene>
<accession>A0A430ABB4</accession>
<dbReference type="PANTHER" id="PTHR36512:SF3">
    <property type="entry name" value="BLR5678 PROTEIN"/>
    <property type="match status" value="1"/>
</dbReference>
<organism evidence="2 3">
    <name type="scientific">Vagococcus fessus</name>
    <dbReference type="NCBI Taxonomy" id="120370"/>
    <lineage>
        <taxon>Bacteria</taxon>
        <taxon>Bacillati</taxon>
        <taxon>Bacillota</taxon>
        <taxon>Bacilli</taxon>
        <taxon>Lactobacillales</taxon>
        <taxon>Enterococcaceae</taxon>
        <taxon>Vagococcus</taxon>
    </lineage>
</organism>
<proteinExistence type="inferred from homology"/>
<comment type="caution">
    <text evidence="2">The sequence shown here is derived from an EMBL/GenBank/DDBJ whole genome shotgun (WGS) entry which is preliminary data.</text>
</comment>
<dbReference type="PANTHER" id="PTHR36512">
    <property type="entry name" value="D-AMINOPEPTIDASE"/>
    <property type="match status" value="1"/>
</dbReference>
<dbReference type="InterPro" id="IPR016117">
    <property type="entry name" value="ArgJ-like_dom_sf"/>
</dbReference>
<dbReference type="Gene3D" id="3.60.70.12">
    <property type="entry name" value="L-amino peptidase D-ALA esterase/amidase"/>
    <property type="match status" value="1"/>
</dbReference>
<protein>
    <recommendedName>
        <fullName evidence="4">Aminopeptidase</fullName>
    </recommendedName>
</protein>
<evidence type="ECO:0000256" key="1">
    <source>
        <dbReference type="ARBA" id="ARBA00007068"/>
    </source>
</evidence>
<sequence>MILNVGVILLVKKRFREEGFKLDGVPGIYNAITDVKGVEVGYSTVWLGEPSDYKGDFSDFARTGVTTILPRGKKRSAVYAGRFDLNGNGEMTGSHWIDDSGFLHGPIGITNTHSVGIVRDSIAKWMVQNKFYYPLIMNGKPVENCSFFYPVVGETWDGMLNDTNGFHVEEKHVMEALRNAKSGTPAEGNVGGGTGMKCHGFKGGSGTSSRVLPQEEGGYTVGAFVQANHGPRDKFKLYGLPIGKLIEGHQAVLNTDAPKPGSGSIIVVLATDAPLSPTQLTKLCKRVPIGLGELGAGCENGSGDIFLAFSTANEKAYTPSTSTADVLGDDLIDPLYNAVVQSVEEAILNALFAAEDLVGRNGNTYYALPHDELKTIVKEYRPDCLVESE</sequence>
<dbReference type="CDD" id="cd02253">
    <property type="entry name" value="DmpA"/>
    <property type="match status" value="1"/>
</dbReference>
<evidence type="ECO:0000313" key="2">
    <source>
        <dbReference type="EMBL" id="RSU04525.1"/>
    </source>
</evidence>
<dbReference type="InterPro" id="IPR005321">
    <property type="entry name" value="Peptidase_S58_DmpA"/>
</dbReference>
<dbReference type="Proteomes" id="UP000287101">
    <property type="component" value="Unassembled WGS sequence"/>
</dbReference>
<dbReference type="AlphaFoldDB" id="A0A430ABB4"/>
<evidence type="ECO:0000313" key="3">
    <source>
        <dbReference type="Proteomes" id="UP000287101"/>
    </source>
</evidence>
<keyword evidence="3" id="KW-1185">Reference proteome</keyword>
<comment type="similarity">
    <text evidence="1">Belongs to the peptidase S58 family.</text>
</comment>
<reference evidence="2 3" key="1">
    <citation type="submission" date="2017-05" db="EMBL/GenBank/DDBJ databases">
        <title>Vagococcus spp. assemblies.</title>
        <authorList>
            <person name="Gulvik C.A."/>
        </authorList>
    </citation>
    <scope>NUCLEOTIDE SEQUENCE [LARGE SCALE GENOMIC DNA]</scope>
    <source>
        <strain evidence="2 3">CCUG 41755</strain>
    </source>
</reference>
<name>A0A430ABB4_9ENTE</name>
<dbReference type="OrthoDB" id="9770388at2"/>